<dbReference type="PANTHER" id="PTHR11757">
    <property type="entry name" value="PROTEASE FAMILY S9A OLIGOPEPTIDASE"/>
    <property type="match status" value="1"/>
</dbReference>
<dbReference type="SUPFAM" id="SSF50993">
    <property type="entry name" value="Peptidase/esterase 'gauge' domain"/>
    <property type="match status" value="1"/>
</dbReference>
<dbReference type="Proteomes" id="UP000292958">
    <property type="component" value="Unassembled WGS sequence"/>
</dbReference>
<dbReference type="AlphaFoldDB" id="A0A4V2G453"/>
<accession>A0A4V2G453</accession>
<evidence type="ECO:0000256" key="1">
    <source>
        <dbReference type="ARBA" id="ARBA00005228"/>
    </source>
</evidence>
<dbReference type="EMBL" id="SHKW01000001">
    <property type="protein sequence ID" value="RZU39486.1"/>
    <property type="molecule type" value="Genomic_DNA"/>
</dbReference>
<organism evidence="8 9">
    <name type="scientific">Edaphobacter modestus</name>
    <dbReference type="NCBI Taxonomy" id="388466"/>
    <lineage>
        <taxon>Bacteria</taxon>
        <taxon>Pseudomonadati</taxon>
        <taxon>Acidobacteriota</taxon>
        <taxon>Terriglobia</taxon>
        <taxon>Terriglobales</taxon>
        <taxon>Acidobacteriaceae</taxon>
        <taxon>Edaphobacter</taxon>
    </lineage>
</organism>
<dbReference type="InterPro" id="IPR029058">
    <property type="entry name" value="AB_hydrolase_fold"/>
</dbReference>
<dbReference type="SUPFAM" id="SSF53474">
    <property type="entry name" value="alpha/beta-Hydrolases"/>
    <property type="match status" value="1"/>
</dbReference>
<dbReference type="InterPro" id="IPR002470">
    <property type="entry name" value="Peptidase_S9A"/>
</dbReference>
<proteinExistence type="inferred from homology"/>
<evidence type="ECO:0000256" key="2">
    <source>
        <dbReference type="ARBA" id="ARBA00022670"/>
    </source>
</evidence>
<dbReference type="Gene3D" id="3.40.50.1820">
    <property type="entry name" value="alpha/beta hydrolase"/>
    <property type="match status" value="1"/>
</dbReference>
<dbReference type="OrthoDB" id="9801421at2"/>
<evidence type="ECO:0000256" key="5">
    <source>
        <dbReference type="SAM" id="MobiDB-lite"/>
    </source>
</evidence>
<keyword evidence="2" id="KW-0645">Protease</keyword>
<dbReference type="GO" id="GO:0004252">
    <property type="term" value="F:serine-type endopeptidase activity"/>
    <property type="evidence" value="ECO:0007669"/>
    <property type="project" value="InterPro"/>
</dbReference>
<evidence type="ECO:0000256" key="4">
    <source>
        <dbReference type="ARBA" id="ARBA00022825"/>
    </source>
</evidence>
<feature type="domain" description="Peptidase S9A N-terminal" evidence="7">
    <location>
        <begin position="26"/>
        <end position="435"/>
    </location>
</feature>
<dbReference type="GO" id="GO:0006508">
    <property type="term" value="P:proteolysis"/>
    <property type="evidence" value="ECO:0007669"/>
    <property type="project" value="UniProtKB-KW"/>
</dbReference>
<dbReference type="InterPro" id="IPR023302">
    <property type="entry name" value="Pept_S9A_N"/>
</dbReference>
<comment type="caution">
    <text evidence="8">The sequence shown here is derived from an EMBL/GenBank/DDBJ whole genome shotgun (WGS) entry which is preliminary data.</text>
</comment>
<dbReference type="RefSeq" id="WP_130417685.1">
    <property type="nucleotide sequence ID" value="NZ_SHKW01000001.1"/>
</dbReference>
<dbReference type="PANTHER" id="PTHR11757:SF19">
    <property type="entry name" value="PROLYL ENDOPEPTIDASE-LIKE"/>
    <property type="match status" value="1"/>
</dbReference>
<evidence type="ECO:0000259" key="6">
    <source>
        <dbReference type="Pfam" id="PF00326"/>
    </source>
</evidence>
<keyword evidence="3" id="KW-0378">Hydrolase</keyword>
<evidence type="ECO:0000256" key="3">
    <source>
        <dbReference type="ARBA" id="ARBA00022801"/>
    </source>
</evidence>
<keyword evidence="4" id="KW-0720">Serine protease</keyword>
<protein>
    <submittedName>
        <fullName evidence="8">Oligopeptidase B</fullName>
    </submittedName>
</protein>
<dbReference type="InterPro" id="IPR001375">
    <property type="entry name" value="Peptidase_S9_cat"/>
</dbReference>
<keyword evidence="9" id="KW-1185">Reference proteome</keyword>
<dbReference type="Gene3D" id="2.130.10.120">
    <property type="entry name" value="Prolyl oligopeptidase, N-terminal domain"/>
    <property type="match status" value="1"/>
</dbReference>
<comment type="similarity">
    <text evidence="1">Belongs to the peptidase S9A family.</text>
</comment>
<evidence type="ECO:0000259" key="7">
    <source>
        <dbReference type="Pfam" id="PF02897"/>
    </source>
</evidence>
<feature type="region of interest" description="Disordered" evidence="5">
    <location>
        <begin position="1"/>
        <end position="35"/>
    </location>
</feature>
<gene>
    <name evidence="8" type="ORF">BDD14_0871</name>
</gene>
<name>A0A4V2G453_9BACT</name>
<sequence>MEKTTELSAAPTRSETFSTGLAVSAPVARRESTPTTLHGQTLEDDYRWMRDKESAEVIRYLEAENAYTAAAMKSTEDLQVKLYAEMLSHIKETDQSVPFRERGWYYYTRTVEGSQYPIHCRKKAAAAGEIYDATQPEAVILDVNQLAEGQAFMAVGGLSVSPDGEKLAYSTDNTGFRQYTLHIRNLTTGEEYPDAAERVGSLVWAEDSRTLFYTTEDAVTKRQDKLFRHRLGDAASYDAVIYAERDERFNLAVGKTRDGKYLMLEAGSHTTNECSYLSADTPGGVFLVIAPRLDDQEYYVDHRNGLFYIRVNDTGRNFRVVTVPVDGGGREEWKEFLPEDKEAPLEDFDVFDRFCVLSKREQGLTSLSVSRFVDDGVLESPQKIAFPEPTYTAMGHVNREFSTTKFRYSYQSLVSPASVYEYDIATGDSELLKEQEIPGGFDRAHYASERLWVTAPDGVRVPVSLVYRRDRFHKNGSNPLYVYGYGSYGYPLPVGFSPARLSLLNRGVVLAYAHIRGGGDLGDAWHDAGKMMVKRNTFTDFIAVVEAVVAQGYGANDKVAIEGGSAGGLLMGAVVNERPDLFRVVLSHVPFVDVMNTMLDASLPLTVAEYEEWGNPNEPEAFGYMRSYSPYDNLKPGDYPAILVKTSLNDSQVMYWEPAKYVAKLRTLKKNDTLLLLHINMDAGHGGASGRYDYLKEIAFDYAFLLREMGAEF</sequence>
<evidence type="ECO:0000313" key="8">
    <source>
        <dbReference type="EMBL" id="RZU39486.1"/>
    </source>
</evidence>
<reference evidence="8 9" key="1">
    <citation type="submission" date="2019-02" db="EMBL/GenBank/DDBJ databases">
        <title>Genomic Encyclopedia of Archaeal and Bacterial Type Strains, Phase II (KMG-II): from individual species to whole genera.</title>
        <authorList>
            <person name="Goeker M."/>
        </authorList>
    </citation>
    <scope>NUCLEOTIDE SEQUENCE [LARGE SCALE GENOMIC DNA]</scope>
    <source>
        <strain evidence="8 9">DSM 18101</strain>
    </source>
</reference>
<dbReference type="InterPro" id="IPR051543">
    <property type="entry name" value="Serine_Peptidase_S9A"/>
</dbReference>
<dbReference type="Pfam" id="PF02897">
    <property type="entry name" value="Peptidase_S9_N"/>
    <property type="match status" value="1"/>
</dbReference>
<feature type="compositionally biased region" description="Polar residues" evidence="5">
    <location>
        <begin position="11"/>
        <end position="21"/>
    </location>
</feature>
<dbReference type="PRINTS" id="PR00862">
    <property type="entry name" value="PROLIGOPTASE"/>
</dbReference>
<evidence type="ECO:0000313" key="9">
    <source>
        <dbReference type="Proteomes" id="UP000292958"/>
    </source>
</evidence>
<feature type="domain" description="Peptidase S9 prolyl oligopeptidase catalytic" evidence="6">
    <location>
        <begin position="496"/>
        <end position="710"/>
    </location>
</feature>
<dbReference type="Pfam" id="PF00326">
    <property type="entry name" value="Peptidase_S9"/>
    <property type="match status" value="1"/>
</dbReference>